<keyword evidence="1" id="KW-1133">Transmembrane helix</keyword>
<dbReference type="Proteomes" id="UP000439994">
    <property type="component" value="Unassembled WGS sequence"/>
</dbReference>
<dbReference type="AlphaFoldDB" id="A0A6N8FEX2"/>
<keyword evidence="1" id="KW-0472">Membrane</keyword>
<feature type="transmembrane region" description="Helical" evidence="1">
    <location>
        <begin position="6"/>
        <end position="27"/>
    </location>
</feature>
<keyword evidence="3" id="KW-1185">Reference proteome</keyword>
<proteinExistence type="predicted"/>
<sequence>MLSNNVFLKRFIITVLLLQIPLLLALIDVQGSMLPALFWINIPVLWTGIAQLLGESHFIIGEFGASPQSALAYGVIITFWTAVAFLITKITIKLKPVVNE</sequence>
<dbReference type="RefSeq" id="WP_155696421.1">
    <property type="nucleotide sequence ID" value="NZ_WOCD01000005.1"/>
</dbReference>
<name>A0A6N8FEX2_9GAMM</name>
<dbReference type="OrthoDB" id="6401962at2"/>
<feature type="transmembrane region" description="Helical" evidence="1">
    <location>
        <begin position="70"/>
        <end position="87"/>
    </location>
</feature>
<organism evidence="2 3">
    <name type="scientific">Psychrosphaera haliotis</name>
    <dbReference type="NCBI Taxonomy" id="555083"/>
    <lineage>
        <taxon>Bacteria</taxon>
        <taxon>Pseudomonadati</taxon>
        <taxon>Pseudomonadota</taxon>
        <taxon>Gammaproteobacteria</taxon>
        <taxon>Alteromonadales</taxon>
        <taxon>Pseudoalteromonadaceae</taxon>
        <taxon>Psychrosphaera</taxon>
    </lineage>
</organism>
<keyword evidence="1" id="KW-0812">Transmembrane</keyword>
<evidence type="ECO:0000313" key="3">
    <source>
        <dbReference type="Proteomes" id="UP000439994"/>
    </source>
</evidence>
<dbReference type="EMBL" id="WOCD01000005">
    <property type="protein sequence ID" value="MUH73222.1"/>
    <property type="molecule type" value="Genomic_DNA"/>
</dbReference>
<protein>
    <submittedName>
        <fullName evidence="2">Uncharacterized protein</fullName>
    </submittedName>
</protein>
<accession>A0A6N8FEX2</accession>
<gene>
    <name evidence="2" type="ORF">GNP35_12455</name>
</gene>
<reference evidence="2 3" key="1">
    <citation type="submission" date="2019-11" db="EMBL/GenBank/DDBJ databases">
        <title>P. haliotis isolates from Z. marina roots.</title>
        <authorList>
            <person name="Cohen M."/>
            <person name="Jospin G."/>
            <person name="Eisen J.A."/>
            <person name="Coil D.A."/>
        </authorList>
    </citation>
    <scope>NUCLEOTIDE SEQUENCE [LARGE SCALE GENOMIC DNA]</scope>
    <source>
        <strain evidence="2 3">UCD-MCMsp1aY</strain>
    </source>
</reference>
<evidence type="ECO:0000313" key="2">
    <source>
        <dbReference type="EMBL" id="MUH73222.1"/>
    </source>
</evidence>
<comment type="caution">
    <text evidence="2">The sequence shown here is derived from an EMBL/GenBank/DDBJ whole genome shotgun (WGS) entry which is preliminary data.</text>
</comment>
<evidence type="ECO:0000256" key="1">
    <source>
        <dbReference type="SAM" id="Phobius"/>
    </source>
</evidence>